<protein>
    <submittedName>
        <fullName evidence="2">Uncharacterized protein</fullName>
    </submittedName>
</protein>
<name>A0AAU9F852_DROMD</name>
<proteinExistence type="predicted"/>
<feature type="region of interest" description="Disordered" evidence="1">
    <location>
        <begin position="1"/>
        <end position="64"/>
    </location>
</feature>
<organism evidence="2 3">
    <name type="scientific">Drosophila madeirensis</name>
    <name type="common">Fruit fly</name>
    <dbReference type="NCBI Taxonomy" id="30013"/>
    <lineage>
        <taxon>Eukaryota</taxon>
        <taxon>Metazoa</taxon>
        <taxon>Ecdysozoa</taxon>
        <taxon>Arthropoda</taxon>
        <taxon>Hexapoda</taxon>
        <taxon>Insecta</taxon>
        <taxon>Pterygota</taxon>
        <taxon>Neoptera</taxon>
        <taxon>Endopterygota</taxon>
        <taxon>Diptera</taxon>
        <taxon>Brachycera</taxon>
        <taxon>Muscomorpha</taxon>
        <taxon>Ephydroidea</taxon>
        <taxon>Drosophilidae</taxon>
        <taxon>Drosophila</taxon>
        <taxon>Sophophora</taxon>
    </lineage>
</organism>
<dbReference type="Proteomes" id="UP001500889">
    <property type="component" value="Chromosome O"/>
</dbReference>
<evidence type="ECO:0000313" key="3">
    <source>
        <dbReference type="Proteomes" id="UP001500889"/>
    </source>
</evidence>
<reference evidence="2 3" key="1">
    <citation type="submission" date="2024-02" db="EMBL/GenBank/DDBJ databases">
        <title>A chromosome-level genome assembly of Drosophila madeirensis, a fruit fly species endemic to Madeira island.</title>
        <authorList>
            <person name="Tomihara K."/>
            <person name="Llopart A."/>
            <person name="Yamamoto D."/>
        </authorList>
    </citation>
    <scope>NUCLEOTIDE SEQUENCE [LARGE SCALE GENOMIC DNA]</scope>
    <source>
        <strain evidence="2 3">RF1</strain>
    </source>
</reference>
<feature type="compositionally biased region" description="Low complexity" evidence="1">
    <location>
        <begin position="1"/>
        <end position="11"/>
    </location>
</feature>
<evidence type="ECO:0000313" key="2">
    <source>
        <dbReference type="EMBL" id="BFF90592.1"/>
    </source>
</evidence>
<accession>A0AAU9F852</accession>
<sequence length="162" mass="16961">MPTTTTTTTSTTEEHSDTSMASKATKTEEFTANNNKTTTIPTRGGAPGALPDDSTVAADPKLPLPAPAPTPTLLPLLASAAACNKQLLFCRRFKDKPEANSVGFLRNFNSLPLFVYATSPSTHASSADGVGVAREAAAFIQKVSRKVLVSPSSGDRAKRIAQ</sequence>
<dbReference type="AlphaFoldDB" id="A0AAU9F852"/>
<keyword evidence="3" id="KW-1185">Reference proteome</keyword>
<evidence type="ECO:0000256" key="1">
    <source>
        <dbReference type="SAM" id="MobiDB-lite"/>
    </source>
</evidence>
<dbReference type="EMBL" id="AP029263">
    <property type="protein sequence ID" value="BFF90592.1"/>
    <property type="molecule type" value="Genomic_DNA"/>
</dbReference>
<gene>
    <name evidence="2" type="ORF">DMAD_09090</name>
</gene>
<feature type="compositionally biased region" description="Polar residues" evidence="1">
    <location>
        <begin position="18"/>
        <end position="41"/>
    </location>
</feature>